<feature type="transmembrane region" description="Helical" evidence="8">
    <location>
        <begin position="43"/>
        <end position="61"/>
    </location>
</feature>
<dbReference type="Pfam" id="PF05977">
    <property type="entry name" value="MFS_3"/>
    <property type="match status" value="1"/>
</dbReference>
<reference evidence="10 11" key="1">
    <citation type="submission" date="2020-11" db="EMBL/GenBank/DDBJ databases">
        <title>Actinomyces sp. ZJ750.</title>
        <authorList>
            <person name="Zhou J."/>
        </authorList>
    </citation>
    <scope>NUCLEOTIDE SEQUENCE [LARGE SCALE GENOMIC DNA]</scope>
    <source>
        <strain evidence="10 11">ZJ750</strain>
    </source>
</reference>
<dbReference type="Gene3D" id="1.20.1250.20">
    <property type="entry name" value="MFS general substrate transporter like domains"/>
    <property type="match status" value="1"/>
</dbReference>
<dbReference type="InterPro" id="IPR036259">
    <property type="entry name" value="MFS_trans_sf"/>
</dbReference>
<dbReference type="PANTHER" id="PTHR23513:SF11">
    <property type="entry name" value="STAPHYLOFERRIN A TRANSPORTER"/>
    <property type="match status" value="1"/>
</dbReference>
<keyword evidence="2" id="KW-0813">Transport</keyword>
<name>A0A7T0LLN6_9ACTO</name>
<keyword evidence="4 8" id="KW-0812">Transmembrane</keyword>
<dbReference type="InterPro" id="IPR020846">
    <property type="entry name" value="MFS_dom"/>
</dbReference>
<dbReference type="EMBL" id="CP063989">
    <property type="protein sequence ID" value="QPL05638.1"/>
    <property type="molecule type" value="Genomic_DNA"/>
</dbReference>
<evidence type="ECO:0000256" key="7">
    <source>
        <dbReference type="SAM" id="MobiDB-lite"/>
    </source>
</evidence>
<organism evidence="10 11">
    <name type="scientific">Actinomyces respiraculi</name>
    <dbReference type="NCBI Taxonomy" id="2744574"/>
    <lineage>
        <taxon>Bacteria</taxon>
        <taxon>Bacillati</taxon>
        <taxon>Actinomycetota</taxon>
        <taxon>Actinomycetes</taxon>
        <taxon>Actinomycetales</taxon>
        <taxon>Actinomycetaceae</taxon>
        <taxon>Actinomyces</taxon>
    </lineage>
</organism>
<feature type="transmembrane region" description="Helical" evidence="8">
    <location>
        <begin position="290"/>
        <end position="310"/>
    </location>
</feature>
<feature type="transmembrane region" description="Helical" evidence="8">
    <location>
        <begin position="406"/>
        <end position="427"/>
    </location>
</feature>
<dbReference type="InterPro" id="IPR010290">
    <property type="entry name" value="TM_effector"/>
</dbReference>
<evidence type="ECO:0000259" key="9">
    <source>
        <dbReference type="PROSITE" id="PS50850"/>
    </source>
</evidence>
<accession>A0A7T0LLN6</accession>
<feature type="transmembrane region" description="Helical" evidence="8">
    <location>
        <begin position="204"/>
        <end position="224"/>
    </location>
</feature>
<feature type="domain" description="Major facilitator superfamily (MFS) profile" evidence="9">
    <location>
        <begin position="44"/>
        <end position="431"/>
    </location>
</feature>
<comment type="subcellular location">
    <subcellularLocation>
        <location evidence="1">Cell membrane</location>
        <topology evidence="1">Multi-pass membrane protein</topology>
    </subcellularLocation>
</comment>
<feature type="compositionally biased region" description="Basic and acidic residues" evidence="7">
    <location>
        <begin position="487"/>
        <end position="503"/>
    </location>
</feature>
<keyword evidence="5 8" id="KW-1133">Transmembrane helix</keyword>
<evidence type="ECO:0000256" key="1">
    <source>
        <dbReference type="ARBA" id="ARBA00004651"/>
    </source>
</evidence>
<dbReference type="AlphaFoldDB" id="A0A7T0LLN6"/>
<keyword evidence="11" id="KW-1185">Reference proteome</keyword>
<feature type="transmembrane region" description="Helical" evidence="8">
    <location>
        <begin position="253"/>
        <end position="270"/>
    </location>
</feature>
<feature type="transmembrane region" description="Helical" evidence="8">
    <location>
        <begin position="81"/>
        <end position="100"/>
    </location>
</feature>
<evidence type="ECO:0000256" key="5">
    <source>
        <dbReference type="ARBA" id="ARBA00022989"/>
    </source>
</evidence>
<feature type="transmembrane region" description="Helical" evidence="8">
    <location>
        <begin position="112"/>
        <end position="133"/>
    </location>
</feature>
<feature type="transmembrane region" description="Helical" evidence="8">
    <location>
        <begin position="380"/>
        <end position="400"/>
    </location>
</feature>
<feature type="region of interest" description="Disordered" evidence="7">
    <location>
        <begin position="454"/>
        <end position="510"/>
    </location>
</feature>
<gene>
    <name evidence="10" type="ORF">ID810_01175</name>
</gene>
<dbReference type="CDD" id="cd06173">
    <property type="entry name" value="MFS_MefA_like"/>
    <property type="match status" value="1"/>
</dbReference>
<feature type="transmembrane region" description="Helical" evidence="8">
    <location>
        <begin position="342"/>
        <end position="359"/>
    </location>
</feature>
<dbReference type="GO" id="GO:0005886">
    <property type="term" value="C:plasma membrane"/>
    <property type="evidence" value="ECO:0007669"/>
    <property type="project" value="UniProtKB-SubCell"/>
</dbReference>
<evidence type="ECO:0000313" key="11">
    <source>
        <dbReference type="Proteomes" id="UP000594637"/>
    </source>
</evidence>
<evidence type="ECO:0000256" key="4">
    <source>
        <dbReference type="ARBA" id="ARBA00022692"/>
    </source>
</evidence>
<dbReference type="PANTHER" id="PTHR23513">
    <property type="entry name" value="INTEGRAL MEMBRANE EFFLUX PROTEIN-RELATED"/>
    <property type="match status" value="1"/>
</dbReference>
<feature type="compositionally biased region" description="Basic and acidic residues" evidence="7">
    <location>
        <begin position="454"/>
        <end position="467"/>
    </location>
</feature>
<dbReference type="SUPFAM" id="SSF103473">
    <property type="entry name" value="MFS general substrate transporter"/>
    <property type="match status" value="1"/>
</dbReference>
<dbReference type="KEGG" id="arep:ID810_01175"/>
<evidence type="ECO:0000256" key="8">
    <source>
        <dbReference type="SAM" id="Phobius"/>
    </source>
</evidence>
<evidence type="ECO:0000256" key="3">
    <source>
        <dbReference type="ARBA" id="ARBA00022475"/>
    </source>
</evidence>
<sequence>MTTARTVVCRAVTPHRPTNPTRNQRHPSPVSTPSRTFDSLKFYNYRIWFIAALVTNTGTWMQRVAQDWLVLRVLTDDSASATGVTTALQFLPAMLLSAHAGLIADRVDQRRFLIATQTFMGVVSLLLGIDAVLGRAELWHVYLAALLSGLGAAYDAPARQVFVSRMVPPSHLSNAVGLNSASFNAARLLGPAASGVAITWVGPGWVFILNAATFLVPAVALMLMRANELYDVPRVARAKGQLREGLAYVRSRSDIVVIIVVISVVSMLTLNYQVTMAAMVRSAFDLESDAYGTVSSIFAVGSLGGALWAARRKAPRVRTLVIASFLLGVSSLVMAVMPTYPLFVLSTIPVGLAVLTVLTSANQSVQLTTEPSMRGRVMSIYMLFFLGTTPIGSPLMGWVSDQWGPRVAIAVGGAAAVVVSVLAGLWARRQWQVGLAYSSSRPFLSTVGPRERALEVGRADGDARAEEGAVEGAPPQAGDDGDGWDAQEGRVDVDDGRVDDADGRAPGSPR</sequence>
<feature type="transmembrane region" description="Helical" evidence="8">
    <location>
        <begin position="317"/>
        <end position="336"/>
    </location>
</feature>
<dbReference type="PROSITE" id="PS50850">
    <property type="entry name" value="MFS"/>
    <property type="match status" value="1"/>
</dbReference>
<dbReference type="GO" id="GO:0022857">
    <property type="term" value="F:transmembrane transporter activity"/>
    <property type="evidence" value="ECO:0007669"/>
    <property type="project" value="InterPro"/>
</dbReference>
<evidence type="ECO:0000313" key="10">
    <source>
        <dbReference type="EMBL" id="QPL05638.1"/>
    </source>
</evidence>
<keyword evidence="3" id="KW-1003">Cell membrane</keyword>
<evidence type="ECO:0000256" key="6">
    <source>
        <dbReference type="ARBA" id="ARBA00023136"/>
    </source>
</evidence>
<proteinExistence type="predicted"/>
<dbReference type="Proteomes" id="UP000594637">
    <property type="component" value="Chromosome"/>
</dbReference>
<evidence type="ECO:0000256" key="2">
    <source>
        <dbReference type="ARBA" id="ARBA00022448"/>
    </source>
</evidence>
<keyword evidence="6 8" id="KW-0472">Membrane</keyword>
<protein>
    <submittedName>
        <fullName evidence="10">MFS transporter</fullName>
    </submittedName>
</protein>
<feature type="region of interest" description="Disordered" evidence="7">
    <location>
        <begin position="12"/>
        <end position="34"/>
    </location>
</feature>